<dbReference type="PANTHER" id="PTHR13068:SF236">
    <property type="entry name" value="OS02G0749800 PROTEIN"/>
    <property type="match status" value="1"/>
</dbReference>
<evidence type="ECO:0000256" key="2">
    <source>
        <dbReference type="ARBA" id="ARBA00022472"/>
    </source>
</evidence>
<dbReference type="GO" id="GO:0006353">
    <property type="term" value="P:DNA-templated transcription termination"/>
    <property type="evidence" value="ECO:0007669"/>
    <property type="project" value="UniProtKB-KW"/>
</dbReference>
<comment type="caution">
    <text evidence="4">The sequence shown here is derived from an EMBL/GenBank/DDBJ whole genome shotgun (WGS) entry which is preliminary data.</text>
</comment>
<dbReference type="InterPro" id="IPR003690">
    <property type="entry name" value="MTERF"/>
</dbReference>
<proteinExistence type="inferred from homology"/>
<comment type="similarity">
    <text evidence="1">Belongs to the mTERF family.</text>
</comment>
<dbReference type="FunFam" id="1.25.70.10:FF:000001">
    <property type="entry name" value="Mitochondrial transcription termination factor-like"/>
    <property type="match status" value="1"/>
</dbReference>
<keyword evidence="5" id="KW-1185">Reference proteome</keyword>
<dbReference type="InterPro" id="IPR038538">
    <property type="entry name" value="MTERF_sf"/>
</dbReference>
<evidence type="ECO:0000313" key="4">
    <source>
        <dbReference type="EMBL" id="KAF8395572.1"/>
    </source>
</evidence>
<dbReference type="OMA" id="MDGEVGM"/>
<dbReference type="Pfam" id="PF02536">
    <property type="entry name" value="mTERF"/>
    <property type="match status" value="1"/>
</dbReference>
<organism evidence="4 5">
    <name type="scientific">Tetracentron sinense</name>
    <name type="common">Spur-leaf</name>
    <dbReference type="NCBI Taxonomy" id="13715"/>
    <lineage>
        <taxon>Eukaryota</taxon>
        <taxon>Viridiplantae</taxon>
        <taxon>Streptophyta</taxon>
        <taxon>Embryophyta</taxon>
        <taxon>Tracheophyta</taxon>
        <taxon>Spermatophyta</taxon>
        <taxon>Magnoliopsida</taxon>
        <taxon>Trochodendrales</taxon>
        <taxon>Trochodendraceae</taxon>
        <taxon>Tetracentron</taxon>
    </lineage>
</organism>
<gene>
    <name evidence="4" type="ORF">HHK36_019522</name>
</gene>
<accession>A0A834Z2C8</accession>
<evidence type="ECO:0000313" key="5">
    <source>
        <dbReference type="Proteomes" id="UP000655225"/>
    </source>
</evidence>
<keyword evidence="3" id="KW-0809">Transit peptide</keyword>
<dbReference type="Gene3D" id="1.25.70.10">
    <property type="entry name" value="Transcription termination factor 3, mitochondrial"/>
    <property type="match status" value="1"/>
</dbReference>
<sequence>MRNPRTLCVNPNLFSEAIMKIIKMGFDPSSLMFAHGLRRLLGINKGIWEAKLAVYRSFGWSNAKILSLFRKLPMCMGALEKKISIALDFFMNKLNWTPVDISKYPTPLFLSLEKRTMPRCSVFEVLSKGLMKKAGMGKALKVSEDVFLKKYVVKYEELPQLLKVYQTKMGVLLSPESALRAAQYLTTLLLSLEKRTMPRCSVIEVLFSKGLMKKGQMGNALMKAEDVFLKNYVIKYEEDLPQLLMIYQSKMGVL</sequence>
<keyword evidence="2" id="KW-0804">Transcription</keyword>
<keyword evidence="2" id="KW-0806">Transcription termination</keyword>
<reference evidence="4 5" key="1">
    <citation type="submission" date="2020-04" db="EMBL/GenBank/DDBJ databases">
        <title>Plant Genome Project.</title>
        <authorList>
            <person name="Zhang R.-G."/>
        </authorList>
    </citation>
    <scope>NUCLEOTIDE SEQUENCE [LARGE SCALE GENOMIC DNA]</scope>
    <source>
        <strain evidence="4">YNK0</strain>
        <tissue evidence="4">Leaf</tissue>
    </source>
</reference>
<dbReference type="OrthoDB" id="637682at2759"/>
<dbReference type="EMBL" id="JABCRI010000013">
    <property type="protein sequence ID" value="KAF8395572.1"/>
    <property type="molecule type" value="Genomic_DNA"/>
</dbReference>
<dbReference type="Proteomes" id="UP000655225">
    <property type="component" value="Unassembled WGS sequence"/>
</dbReference>
<dbReference type="GO" id="GO:0003676">
    <property type="term" value="F:nucleic acid binding"/>
    <property type="evidence" value="ECO:0007669"/>
    <property type="project" value="InterPro"/>
</dbReference>
<keyword evidence="2" id="KW-0805">Transcription regulation</keyword>
<dbReference type="PANTHER" id="PTHR13068">
    <property type="entry name" value="CGI-12 PROTEIN-RELATED"/>
    <property type="match status" value="1"/>
</dbReference>
<protein>
    <submittedName>
        <fullName evidence="4">Uncharacterized protein</fullName>
    </submittedName>
</protein>
<name>A0A834Z2C8_TETSI</name>
<evidence type="ECO:0000256" key="1">
    <source>
        <dbReference type="ARBA" id="ARBA00007692"/>
    </source>
</evidence>
<dbReference type="AlphaFoldDB" id="A0A834Z2C8"/>
<evidence type="ECO:0000256" key="3">
    <source>
        <dbReference type="ARBA" id="ARBA00022946"/>
    </source>
</evidence>